<protein>
    <submittedName>
        <fullName evidence="3">Uncharacterized protein C5orf49-like</fullName>
    </submittedName>
</protein>
<sequence>MNVVTAVLERLNEQGGDLNRHPGLMDNGEPIAAKSAFSYVPTVRDDPKEHSVFNSKQKSGPHSTYDRLFHKQEGYNNKLHRCDREHAKSKGLTVNDEEKEKIIPSLSSSEYGHRLQNFNDPPGRDHVRIAHVQTEFFSRTGINISNEMH</sequence>
<gene>
    <name evidence="3" type="primary">LOC110975675</name>
</gene>
<dbReference type="OMA" id="RKNGIAC"/>
<reference evidence="3" key="1">
    <citation type="submission" date="2025-08" db="UniProtKB">
        <authorList>
            <consortium name="RefSeq"/>
        </authorList>
    </citation>
    <scope>IDENTIFICATION</scope>
</reference>
<proteinExistence type="predicted"/>
<dbReference type="Proteomes" id="UP000694845">
    <property type="component" value="Unplaced"/>
</dbReference>
<feature type="compositionally biased region" description="Polar residues" evidence="1">
    <location>
        <begin position="52"/>
        <end position="62"/>
    </location>
</feature>
<dbReference type="InterPro" id="IPR027901">
    <property type="entry name" value="CFAP90"/>
</dbReference>
<dbReference type="CTD" id="100857376"/>
<dbReference type="AlphaFoldDB" id="A0A8B7XT59"/>
<dbReference type="Pfam" id="PF15074">
    <property type="entry name" value="CFAP90"/>
    <property type="match status" value="1"/>
</dbReference>
<keyword evidence="2" id="KW-1185">Reference proteome</keyword>
<dbReference type="GeneID" id="110975675"/>
<dbReference type="RefSeq" id="XP_022084049.1">
    <property type="nucleotide sequence ID" value="XM_022228357.1"/>
</dbReference>
<name>A0A8B7XT59_ACAPL</name>
<dbReference type="PANTHER" id="PTHR34444:SF1">
    <property type="entry name" value="CILIA- AND FLAGELLA-ASSOCIATED PROTEIN 90"/>
    <property type="match status" value="1"/>
</dbReference>
<dbReference type="KEGG" id="aplc:110975675"/>
<accession>A0A8B7XT59</accession>
<evidence type="ECO:0000256" key="1">
    <source>
        <dbReference type="SAM" id="MobiDB-lite"/>
    </source>
</evidence>
<organism evidence="2 3">
    <name type="scientific">Acanthaster planci</name>
    <name type="common">Crown-of-thorns starfish</name>
    <dbReference type="NCBI Taxonomy" id="133434"/>
    <lineage>
        <taxon>Eukaryota</taxon>
        <taxon>Metazoa</taxon>
        <taxon>Echinodermata</taxon>
        <taxon>Eleutherozoa</taxon>
        <taxon>Asterozoa</taxon>
        <taxon>Asteroidea</taxon>
        <taxon>Valvatacea</taxon>
        <taxon>Valvatida</taxon>
        <taxon>Acanthasteridae</taxon>
        <taxon>Acanthaster</taxon>
    </lineage>
</organism>
<dbReference type="OrthoDB" id="10057935at2759"/>
<evidence type="ECO:0000313" key="3">
    <source>
        <dbReference type="RefSeq" id="XP_022084049.1"/>
    </source>
</evidence>
<evidence type="ECO:0000313" key="2">
    <source>
        <dbReference type="Proteomes" id="UP000694845"/>
    </source>
</evidence>
<feature type="region of interest" description="Disordered" evidence="1">
    <location>
        <begin position="45"/>
        <end position="65"/>
    </location>
</feature>
<dbReference type="PANTHER" id="PTHR34444">
    <property type="entry name" value="LOC361192"/>
    <property type="match status" value="1"/>
</dbReference>